<dbReference type="PANTHER" id="PTHR22930:SF269">
    <property type="entry name" value="NUCLEASE HARBI1-LIKE PROTEIN"/>
    <property type="match status" value="1"/>
</dbReference>
<dbReference type="GO" id="GO:0016787">
    <property type="term" value="F:hydrolase activity"/>
    <property type="evidence" value="ECO:0007669"/>
    <property type="project" value="UniProtKB-KW"/>
</dbReference>
<protein>
    <recommendedName>
        <fullName evidence="8">DDE Tnp4 domain-containing protein</fullName>
    </recommendedName>
</protein>
<accession>A0A6L2PVM0</accession>
<dbReference type="GO" id="GO:0004518">
    <property type="term" value="F:nuclease activity"/>
    <property type="evidence" value="ECO:0007669"/>
    <property type="project" value="UniProtKB-KW"/>
</dbReference>
<dbReference type="InParanoid" id="A0A6L2PVM0"/>
<organism evidence="9 10">
    <name type="scientific">Coptotermes formosanus</name>
    <name type="common">Formosan subterranean termite</name>
    <dbReference type="NCBI Taxonomy" id="36987"/>
    <lineage>
        <taxon>Eukaryota</taxon>
        <taxon>Metazoa</taxon>
        <taxon>Ecdysozoa</taxon>
        <taxon>Arthropoda</taxon>
        <taxon>Hexapoda</taxon>
        <taxon>Insecta</taxon>
        <taxon>Pterygota</taxon>
        <taxon>Neoptera</taxon>
        <taxon>Polyneoptera</taxon>
        <taxon>Dictyoptera</taxon>
        <taxon>Blattodea</taxon>
        <taxon>Blattoidea</taxon>
        <taxon>Termitoidae</taxon>
        <taxon>Rhinotermitidae</taxon>
        <taxon>Coptotermes</taxon>
    </lineage>
</organism>
<comment type="similarity">
    <text evidence="3">Belongs to the HARBI1 family.</text>
</comment>
<dbReference type="OrthoDB" id="2570778at2759"/>
<proteinExistence type="inferred from homology"/>
<keyword evidence="10" id="KW-1185">Reference proteome</keyword>
<evidence type="ECO:0000259" key="8">
    <source>
        <dbReference type="Pfam" id="PF13359"/>
    </source>
</evidence>
<dbReference type="InterPro" id="IPR045249">
    <property type="entry name" value="HARBI1-like"/>
</dbReference>
<dbReference type="Pfam" id="PF13359">
    <property type="entry name" value="DDE_Tnp_4"/>
    <property type="match status" value="1"/>
</dbReference>
<comment type="caution">
    <text evidence="9">The sequence shown here is derived from an EMBL/GenBank/DDBJ whole genome shotgun (WGS) entry which is preliminary data.</text>
</comment>
<evidence type="ECO:0000313" key="10">
    <source>
        <dbReference type="Proteomes" id="UP000502823"/>
    </source>
</evidence>
<keyword evidence="6" id="KW-0378">Hydrolase</keyword>
<feature type="domain" description="DDE Tnp4" evidence="8">
    <location>
        <begin position="47"/>
        <end position="195"/>
    </location>
</feature>
<dbReference type="Proteomes" id="UP000502823">
    <property type="component" value="Unassembled WGS sequence"/>
</dbReference>
<evidence type="ECO:0000256" key="6">
    <source>
        <dbReference type="ARBA" id="ARBA00022801"/>
    </source>
</evidence>
<comment type="subcellular location">
    <subcellularLocation>
        <location evidence="2">Nucleus</location>
    </subcellularLocation>
</comment>
<evidence type="ECO:0000256" key="7">
    <source>
        <dbReference type="ARBA" id="ARBA00023242"/>
    </source>
</evidence>
<feature type="non-terminal residue" evidence="9">
    <location>
        <position position="200"/>
    </location>
</feature>
<name>A0A6L2PVM0_COPFO</name>
<evidence type="ECO:0000256" key="5">
    <source>
        <dbReference type="ARBA" id="ARBA00022723"/>
    </source>
</evidence>
<reference evidence="10" key="1">
    <citation type="submission" date="2020-01" db="EMBL/GenBank/DDBJ databases">
        <title>Draft genome sequence of the Termite Coptotermes fromosanus.</title>
        <authorList>
            <person name="Itakura S."/>
            <person name="Yosikawa Y."/>
            <person name="Umezawa K."/>
        </authorList>
    </citation>
    <scope>NUCLEOTIDE SEQUENCE [LARGE SCALE GENOMIC DNA]</scope>
</reference>
<dbReference type="GO" id="GO:0046872">
    <property type="term" value="F:metal ion binding"/>
    <property type="evidence" value="ECO:0007669"/>
    <property type="project" value="UniProtKB-KW"/>
</dbReference>
<keyword evidence="5" id="KW-0479">Metal-binding</keyword>
<keyword evidence="7" id="KW-0539">Nucleus</keyword>
<dbReference type="PANTHER" id="PTHR22930">
    <property type="match status" value="1"/>
</dbReference>
<evidence type="ECO:0000313" key="9">
    <source>
        <dbReference type="EMBL" id="GFG35212.1"/>
    </source>
</evidence>
<dbReference type="InterPro" id="IPR027806">
    <property type="entry name" value="HARBI1_dom"/>
</dbReference>
<dbReference type="AlphaFoldDB" id="A0A6L2PVM0"/>
<sequence>MPSPNEAKWKRNAERYREIWNLPRCIEATDEKLIRVKYFPKSGSLDFKRKGYFSVVLLACADVHALFTTVHVGYFSKNSDGSVFRASTLGQLLDTEQLHIPCPASLSKDDSGEMFPCYFVADEAFPLKFNIMRPYPRRMIINKRRIFNYRLSRARKSVECAFGILTAKFKIFERPICCKEHSAISIVKASVLLRNFIRIR</sequence>
<comment type="cofactor">
    <cofactor evidence="1">
        <name>a divalent metal cation</name>
        <dbReference type="ChEBI" id="CHEBI:60240"/>
    </cofactor>
</comment>
<evidence type="ECO:0000256" key="4">
    <source>
        <dbReference type="ARBA" id="ARBA00022722"/>
    </source>
</evidence>
<gene>
    <name evidence="9" type="ORF">Cfor_01316</name>
</gene>
<keyword evidence="4" id="KW-0540">Nuclease</keyword>
<evidence type="ECO:0000256" key="1">
    <source>
        <dbReference type="ARBA" id="ARBA00001968"/>
    </source>
</evidence>
<dbReference type="EMBL" id="BLKM01000530">
    <property type="protein sequence ID" value="GFG35212.1"/>
    <property type="molecule type" value="Genomic_DNA"/>
</dbReference>
<dbReference type="GO" id="GO:0005634">
    <property type="term" value="C:nucleus"/>
    <property type="evidence" value="ECO:0007669"/>
    <property type="project" value="UniProtKB-SubCell"/>
</dbReference>
<evidence type="ECO:0000256" key="2">
    <source>
        <dbReference type="ARBA" id="ARBA00004123"/>
    </source>
</evidence>
<evidence type="ECO:0000256" key="3">
    <source>
        <dbReference type="ARBA" id="ARBA00006958"/>
    </source>
</evidence>